<reference evidence="1 2" key="1">
    <citation type="submission" date="2018-04" db="EMBL/GenBank/DDBJ databases">
        <title>Genomic Encyclopedia of Archaeal and Bacterial Type Strains, Phase II (KMG-II): from individual species to whole genera.</title>
        <authorList>
            <person name="Goeker M."/>
        </authorList>
    </citation>
    <scope>NUCLEOTIDE SEQUENCE [LARGE SCALE GENOMIC DNA]</scope>
    <source>
        <strain evidence="1 2">DSM 45787</strain>
    </source>
</reference>
<protein>
    <submittedName>
        <fullName evidence="1">YheC/D-like protein</fullName>
    </submittedName>
</protein>
<evidence type="ECO:0000313" key="2">
    <source>
        <dbReference type="Proteomes" id="UP000244240"/>
    </source>
</evidence>
<name>A0A2T6BUH1_9BACL</name>
<gene>
    <name evidence="1" type="ORF">C8P63_111121</name>
</gene>
<dbReference type="AlphaFoldDB" id="A0A2T6BUH1"/>
<proteinExistence type="predicted"/>
<organism evidence="1 2">
    <name type="scientific">Melghirimyces profundicolus</name>
    <dbReference type="NCBI Taxonomy" id="1242148"/>
    <lineage>
        <taxon>Bacteria</taxon>
        <taxon>Bacillati</taxon>
        <taxon>Bacillota</taxon>
        <taxon>Bacilli</taxon>
        <taxon>Bacillales</taxon>
        <taxon>Thermoactinomycetaceae</taxon>
        <taxon>Melghirimyces</taxon>
    </lineage>
</organism>
<dbReference type="InterPro" id="IPR026838">
    <property type="entry name" value="YheC/D"/>
</dbReference>
<dbReference type="EMBL" id="QBKR01000011">
    <property type="protein sequence ID" value="PTX59686.1"/>
    <property type="molecule type" value="Genomic_DNA"/>
</dbReference>
<dbReference type="GO" id="GO:0005737">
    <property type="term" value="C:cytoplasm"/>
    <property type="evidence" value="ECO:0007669"/>
    <property type="project" value="TreeGrafter"/>
</dbReference>
<dbReference type="GO" id="GO:0043774">
    <property type="term" value="F:coenzyme F420-2 alpha-glutamyl ligase activity"/>
    <property type="evidence" value="ECO:0007669"/>
    <property type="project" value="TreeGrafter"/>
</dbReference>
<sequence>MDLAVQRVVASKLKKNNLLLKDPGIAPHIPKTAWFSVEALKKMLKDYAAVFVKPDRGFCGNGIIRINRLKRDQYEICSSFTDEVKTADLNNTCSMVAGLIKPGIPYIIQQGIDVATYKGKAFDVRITMHRLLDKWQLTGWFARVSTNNKAVTNWSKGGKLVPLEKVLAANKLNATEISRELADLAHQISHTFGSYYGMRVLGVDMAVDRKGGVWFIEANTSPIVRKLFKDYGNKQMYNKALNAQAFIEKMYS</sequence>
<keyword evidence="2" id="KW-1185">Reference proteome</keyword>
<evidence type="ECO:0000313" key="1">
    <source>
        <dbReference type="EMBL" id="PTX59686.1"/>
    </source>
</evidence>
<dbReference type="PANTHER" id="PTHR21621">
    <property type="entry name" value="RIBOSOMAL PROTEIN S6 MODIFICATION PROTEIN"/>
    <property type="match status" value="1"/>
</dbReference>
<dbReference type="Proteomes" id="UP000244240">
    <property type="component" value="Unassembled WGS sequence"/>
</dbReference>
<dbReference type="Gene3D" id="3.30.470.20">
    <property type="entry name" value="ATP-grasp fold, B domain"/>
    <property type="match status" value="1"/>
</dbReference>
<dbReference type="PANTHER" id="PTHR21621:SF2">
    <property type="entry name" value="COENZYME GAMMA-F420-2:ALPHA-L-GLUTAMATE LIGASE"/>
    <property type="match status" value="1"/>
</dbReference>
<accession>A0A2T6BUH1</accession>
<comment type="caution">
    <text evidence="1">The sequence shown here is derived from an EMBL/GenBank/DDBJ whole genome shotgun (WGS) entry which is preliminary data.</text>
</comment>
<dbReference type="Pfam" id="PF14398">
    <property type="entry name" value="ATPgrasp_YheCD"/>
    <property type="match status" value="1"/>
</dbReference>
<dbReference type="SUPFAM" id="SSF56059">
    <property type="entry name" value="Glutathione synthetase ATP-binding domain-like"/>
    <property type="match status" value="1"/>
</dbReference>